<comment type="caution">
    <text evidence="2">The sequence shown here is derived from an EMBL/GenBank/DDBJ whole genome shotgun (WGS) entry which is preliminary data.</text>
</comment>
<gene>
    <name evidence="2" type="ORF">GCM10017056_08300</name>
</gene>
<keyword evidence="1" id="KW-0812">Transmembrane</keyword>
<reference evidence="2" key="1">
    <citation type="journal article" date="2014" name="Int. J. Syst. Evol. Microbiol.">
        <title>Complete genome sequence of Corynebacterium casei LMG S-19264T (=DSM 44701T), isolated from a smear-ripened cheese.</title>
        <authorList>
            <consortium name="US DOE Joint Genome Institute (JGI-PGF)"/>
            <person name="Walter F."/>
            <person name="Albersmeier A."/>
            <person name="Kalinowski J."/>
            <person name="Ruckert C."/>
        </authorList>
    </citation>
    <scope>NUCLEOTIDE SEQUENCE</scope>
    <source>
        <strain evidence="2">KCTC 42650</strain>
    </source>
</reference>
<sequence>MGISPCVPSRIGRKVPIPHDAELYRLRHRIENMIARLKDCRRIATRYDRCPILVLPACAVAATVIYLCKSCL</sequence>
<evidence type="ECO:0000313" key="3">
    <source>
        <dbReference type="Proteomes" id="UP000626220"/>
    </source>
</evidence>
<dbReference type="EMBL" id="BNCJ01000002">
    <property type="protein sequence ID" value="GHF39168.1"/>
    <property type="molecule type" value="Genomic_DNA"/>
</dbReference>
<keyword evidence="1" id="KW-0472">Membrane</keyword>
<reference evidence="2" key="2">
    <citation type="submission" date="2020-09" db="EMBL/GenBank/DDBJ databases">
        <authorList>
            <person name="Sun Q."/>
            <person name="Kim S."/>
        </authorList>
    </citation>
    <scope>NUCLEOTIDE SEQUENCE</scope>
    <source>
        <strain evidence="2">KCTC 42650</strain>
    </source>
</reference>
<protein>
    <recommendedName>
        <fullName evidence="4">Transposase DDE domain-containing protein</fullName>
    </recommendedName>
</protein>
<feature type="transmembrane region" description="Helical" evidence="1">
    <location>
        <begin position="50"/>
        <end position="67"/>
    </location>
</feature>
<evidence type="ECO:0000256" key="1">
    <source>
        <dbReference type="SAM" id="Phobius"/>
    </source>
</evidence>
<dbReference type="Proteomes" id="UP000626220">
    <property type="component" value="Unassembled WGS sequence"/>
</dbReference>
<dbReference type="AlphaFoldDB" id="A0A8J3M4G6"/>
<name>A0A8J3M4G6_9RHOB</name>
<proteinExistence type="predicted"/>
<keyword evidence="3" id="KW-1185">Reference proteome</keyword>
<evidence type="ECO:0008006" key="4">
    <source>
        <dbReference type="Google" id="ProtNLM"/>
    </source>
</evidence>
<organism evidence="2 3">
    <name type="scientific">Seohaeicola zhoushanensis</name>
    <dbReference type="NCBI Taxonomy" id="1569283"/>
    <lineage>
        <taxon>Bacteria</taxon>
        <taxon>Pseudomonadati</taxon>
        <taxon>Pseudomonadota</taxon>
        <taxon>Alphaproteobacteria</taxon>
        <taxon>Rhodobacterales</taxon>
        <taxon>Roseobacteraceae</taxon>
        <taxon>Seohaeicola</taxon>
    </lineage>
</organism>
<evidence type="ECO:0000313" key="2">
    <source>
        <dbReference type="EMBL" id="GHF39168.1"/>
    </source>
</evidence>
<accession>A0A8J3M4G6</accession>
<keyword evidence="1" id="KW-1133">Transmembrane helix</keyword>